<sequence>MGGKELAHASGASFFPSRCNKKKSYPRVELDLQEPTALPYDHIHRKTVRFAKTPRKPKTLQPQNTKTLQNLPPKMSAARSVLRSAATRATAAARLAGATKSMPRPACSPFRISKQNSFPARIFRSPVEMSCCVETLLPYHTATASALLTSMLSVSRRRSNWTAEGQNQTR</sequence>
<dbReference type="STRING" id="29730.A0A0D2VG11"/>
<protein>
    <submittedName>
        <fullName evidence="1">Uncharacterized protein</fullName>
    </submittedName>
</protein>
<dbReference type="PANTHER" id="PTHR33156">
    <property type="entry name" value="OS02G0230000 PROTEIN"/>
    <property type="match status" value="1"/>
</dbReference>
<dbReference type="GO" id="GO:0005739">
    <property type="term" value="C:mitochondrion"/>
    <property type="evidence" value="ECO:0007669"/>
    <property type="project" value="TreeGrafter"/>
</dbReference>
<proteinExistence type="predicted"/>
<dbReference type="Proteomes" id="UP000032304">
    <property type="component" value="Chromosome 11"/>
</dbReference>
<name>A0A0D2VG11_GOSRA</name>
<dbReference type="Gramene" id="KJB68915">
    <property type="protein sequence ID" value="KJB68915"/>
    <property type="gene ID" value="B456_011G029900"/>
</dbReference>
<gene>
    <name evidence="1" type="ORF">B456_011G029900</name>
</gene>
<dbReference type="PANTHER" id="PTHR33156:SF59">
    <property type="entry name" value="PROTEIN NUCLEAR FUSION DEFECTIVE 6, CHLOROPLASTIC_MITOCHONDRIAL-LIKE"/>
    <property type="match status" value="1"/>
</dbReference>
<reference evidence="1 2" key="1">
    <citation type="journal article" date="2012" name="Nature">
        <title>Repeated polyploidization of Gossypium genomes and the evolution of spinnable cotton fibres.</title>
        <authorList>
            <person name="Paterson A.H."/>
            <person name="Wendel J.F."/>
            <person name="Gundlach H."/>
            <person name="Guo H."/>
            <person name="Jenkins J."/>
            <person name="Jin D."/>
            <person name="Llewellyn D."/>
            <person name="Showmaker K.C."/>
            <person name="Shu S."/>
            <person name="Udall J."/>
            <person name="Yoo M.J."/>
            <person name="Byers R."/>
            <person name="Chen W."/>
            <person name="Doron-Faigenboim A."/>
            <person name="Duke M.V."/>
            <person name="Gong L."/>
            <person name="Grimwood J."/>
            <person name="Grover C."/>
            <person name="Grupp K."/>
            <person name="Hu G."/>
            <person name="Lee T.H."/>
            <person name="Li J."/>
            <person name="Lin L."/>
            <person name="Liu T."/>
            <person name="Marler B.S."/>
            <person name="Page J.T."/>
            <person name="Roberts A.W."/>
            <person name="Romanel E."/>
            <person name="Sanders W.S."/>
            <person name="Szadkowski E."/>
            <person name="Tan X."/>
            <person name="Tang H."/>
            <person name="Xu C."/>
            <person name="Wang J."/>
            <person name="Wang Z."/>
            <person name="Zhang D."/>
            <person name="Zhang L."/>
            <person name="Ashrafi H."/>
            <person name="Bedon F."/>
            <person name="Bowers J.E."/>
            <person name="Brubaker C.L."/>
            <person name="Chee P.W."/>
            <person name="Das S."/>
            <person name="Gingle A.R."/>
            <person name="Haigler C.H."/>
            <person name="Harker D."/>
            <person name="Hoffmann L.V."/>
            <person name="Hovav R."/>
            <person name="Jones D.C."/>
            <person name="Lemke C."/>
            <person name="Mansoor S."/>
            <person name="ur Rahman M."/>
            <person name="Rainville L.N."/>
            <person name="Rambani A."/>
            <person name="Reddy U.K."/>
            <person name="Rong J.K."/>
            <person name="Saranga Y."/>
            <person name="Scheffler B.E."/>
            <person name="Scheffler J.A."/>
            <person name="Stelly D.M."/>
            <person name="Triplett B.A."/>
            <person name="Van Deynze A."/>
            <person name="Vaslin M.F."/>
            <person name="Waghmare V.N."/>
            <person name="Walford S.A."/>
            <person name="Wright R.J."/>
            <person name="Zaki E.A."/>
            <person name="Zhang T."/>
            <person name="Dennis E.S."/>
            <person name="Mayer K.F."/>
            <person name="Peterson D.G."/>
            <person name="Rokhsar D.S."/>
            <person name="Wang X."/>
            <person name="Schmutz J."/>
        </authorList>
    </citation>
    <scope>NUCLEOTIDE SEQUENCE [LARGE SCALE GENOMIC DNA]</scope>
</reference>
<accession>A0A0D2VG11</accession>
<dbReference type="OMA" id="MKKKEYP"/>
<dbReference type="EMBL" id="CM001750">
    <property type="protein sequence ID" value="KJB68915.1"/>
    <property type="molecule type" value="Genomic_DNA"/>
</dbReference>
<dbReference type="eggNOG" id="ENOG502S3KJ">
    <property type="taxonomic scope" value="Eukaryota"/>
</dbReference>
<organism evidence="1 2">
    <name type="scientific">Gossypium raimondii</name>
    <name type="common">Peruvian cotton</name>
    <name type="synonym">Gossypium klotzschianum subsp. raimondii</name>
    <dbReference type="NCBI Taxonomy" id="29730"/>
    <lineage>
        <taxon>Eukaryota</taxon>
        <taxon>Viridiplantae</taxon>
        <taxon>Streptophyta</taxon>
        <taxon>Embryophyta</taxon>
        <taxon>Tracheophyta</taxon>
        <taxon>Spermatophyta</taxon>
        <taxon>Magnoliopsida</taxon>
        <taxon>eudicotyledons</taxon>
        <taxon>Gunneridae</taxon>
        <taxon>Pentapetalae</taxon>
        <taxon>rosids</taxon>
        <taxon>malvids</taxon>
        <taxon>Malvales</taxon>
        <taxon>Malvaceae</taxon>
        <taxon>Malvoideae</taxon>
        <taxon>Gossypium</taxon>
    </lineage>
</organism>
<evidence type="ECO:0000313" key="2">
    <source>
        <dbReference type="Proteomes" id="UP000032304"/>
    </source>
</evidence>
<dbReference type="AlphaFoldDB" id="A0A0D2VG11"/>
<evidence type="ECO:0000313" key="1">
    <source>
        <dbReference type="EMBL" id="KJB68915.1"/>
    </source>
</evidence>
<keyword evidence="2" id="KW-1185">Reference proteome</keyword>
<dbReference type="InterPro" id="IPR043459">
    <property type="entry name" value="NFD6/NOXY2-like"/>
</dbReference>